<sequence>MALFRRRPSWDRWHGGATMLDVLGLDELQERAYRELVQRPAQAAQTLAGALDTEVAQTLSALDSLESKGLVMRSVASPEHFVAAPPELAIGSLIVERQQEIRRAQLELTGLTELYRDSASVRTHTDVIDVVRGRQAVAQHFAQLQRGARREVCALVKPEVAAVSAEENVDEAIALERGVTYRVVIERASLELAGHAQLVAESVQRGELVRVTDTVPLRLLVADRELALLPLISDGTTEPEVGALLVRPSGLLDALIALFDLVWHQAPPLHSGEDGVREVSGDRLDEVDLRLLTMLRAGLTDRAIVVQLGLSLRTVQRRVHQLMDRADVTTRFQLGLEAAHRGWLSR</sequence>
<evidence type="ECO:0000313" key="3">
    <source>
        <dbReference type="Proteomes" id="UP001501138"/>
    </source>
</evidence>
<dbReference type="InterPro" id="IPR000792">
    <property type="entry name" value="Tscrpt_reg_LuxR_C"/>
</dbReference>
<organism evidence="2 3">
    <name type="scientific">Isoptericola hypogeus</name>
    <dbReference type="NCBI Taxonomy" id="300179"/>
    <lineage>
        <taxon>Bacteria</taxon>
        <taxon>Bacillati</taxon>
        <taxon>Actinomycetota</taxon>
        <taxon>Actinomycetes</taxon>
        <taxon>Micrococcales</taxon>
        <taxon>Promicromonosporaceae</taxon>
        <taxon>Isoptericola</taxon>
    </lineage>
</organism>
<dbReference type="InterPro" id="IPR036388">
    <property type="entry name" value="WH-like_DNA-bd_sf"/>
</dbReference>
<dbReference type="EMBL" id="BAAAPM010000003">
    <property type="protein sequence ID" value="GAA1721980.1"/>
    <property type="molecule type" value="Genomic_DNA"/>
</dbReference>
<dbReference type="PANTHER" id="PTHR34293:SF1">
    <property type="entry name" value="HTH-TYPE TRANSCRIPTIONAL REGULATOR TRMBL2"/>
    <property type="match status" value="1"/>
</dbReference>
<dbReference type="Pfam" id="PF01978">
    <property type="entry name" value="TrmB"/>
    <property type="match status" value="1"/>
</dbReference>
<dbReference type="InterPro" id="IPR002831">
    <property type="entry name" value="Tscrpt_reg_TrmB_N"/>
</dbReference>
<gene>
    <name evidence="2" type="ORF">GCM10009809_17060</name>
</gene>
<dbReference type="SUPFAM" id="SSF46785">
    <property type="entry name" value="Winged helix' DNA-binding domain"/>
    <property type="match status" value="1"/>
</dbReference>
<dbReference type="Proteomes" id="UP001501138">
    <property type="component" value="Unassembled WGS sequence"/>
</dbReference>
<dbReference type="InterPro" id="IPR036390">
    <property type="entry name" value="WH_DNA-bd_sf"/>
</dbReference>
<name>A0ABN2JBQ5_9MICO</name>
<dbReference type="InterPro" id="IPR016032">
    <property type="entry name" value="Sig_transdc_resp-reg_C-effctor"/>
</dbReference>
<evidence type="ECO:0000259" key="1">
    <source>
        <dbReference type="SMART" id="SM00421"/>
    </source>
</evidence>
<evidence type="ECO:0000313" key="2">
    <source>
        <dbReference type="EMBL" id="GAA1721980.1"/>
    </source>
</evidence>
<dbReference type="Gene3D" id="1.10.10.10">
    <property type="entry name" value="Winged helix-like DNA-binding domain superfamily/Winged helix DNA-binding domain"/>
    <property type="match status" value="2"/>
</dbReference>
<keyword evidence="3" id="KW-1185">Reference proteome</keyword>
<comment type="caution">
    <text evidence="2">The sequence shown here is derived from an EMBL/GenBank/DDBJ whole genome shotgun (WGS) entry which is preliminary data.</text>
</comment>
<dbReference type="PANTHER" id="PTHR34293">
    <property type="entry name" value="HTH-TYPE TRANSCRIPTIONAL REGULATOR TRMBL2"/>
    <property type="match status" value="1"/>
</dbReference>
<proteinExistence type="predicted"/>
<dbReference type="SMART" id="SM00421">
    <property type="entry name" value="HTH_LUXR"/>
    <property type="match status" value="1"/>
</dbReference>
<accession>A0ABN2JBQ5</accession>
<dbReference type="InterPro" id="IPR051797">
    <property type="entry name" value="TrmB-like"/>
</dbReference>
<protein>
    <submittedName>
        <fullName evidence="2">LuxR family transcriptional regulator</fullName>
    </submittedName>
</protein>
<feature type="domain" description="HTH luxR-type" evidence="1">
    <location>
        <begin position="281"/>
        <end position="338"/>
    </location>
</feature>
<reference evidence="2 3" key="1">
    <citation type="journal article" date="2019" name="Int. J. Syst. Evol. Microbiol.">
        <title>The Global Catalogue of Microorganisms (GCM) 10K type strain sequencing project: providing services to taxonomists for standard genome sequencing and annotation.</title>
        <authorList>
            <consortium name="The Broad Institute Genomics Platform"/>
            <consortium name="The Broad Institute Genome Sequencing Center for Infectious Disease"/>
            <person name="Wu L."/>
            <person name="Ma J."/>
        </authorList>
    </citation>
    <scope>NUCLEOTIDE SEQUENCE [LARGE SCALE GENOMIC DNA]</scope>
    <source>
        <strain evidence="2 3">JCM 15589</strain>
    </source>
</reference>
<dbReference type="SUPFAM" id="SSF46894">
    <property type="entry name" value="C-terminal effector domain of the bipartite response regulators"/>
    <property type="match status" value="1"/>
</dbReference>